<protein>
    <recommendedName>
        <fullName evidence="12">Sensor protein FixL</fullName>
        <ecNumber evidence="3">2.7.13.3</ecNumber>
    </recommendedName>
</protein>
<evidence type="ECO:0000256" key="7">
    <source>
        <dbReference type="ARBA" id="ARBA00022777"/>
    </source>
</evidence>
<dbReference type="SMART" id="SM00387">
    <property type="entry name" value="HATPase_c"/>
    <property type="match status" value="1"/>
</dbReference>
<keyword evidence="5" id="KW-0808">Transferase</keyword>
<dbReference type="Pfam" id="PF00512">
    <property type="entry name" value="HisKA"/>
    <property type="match status" value="1"/>
</dbReference>
<feature type="domain" description="PAS" evidence="17">
    <location>
        <begin position="377"/>
        <end position="447"/>
    </location>
</feature>
<evidence type="ECO:0000256" key="1">
    <source>
        <dbReference type="ARBA" id="ARBA00000085"/>
    </source>
</evidence>
<evidence type="ECO:0000256" key="3">
    <source>
        <dbReference type="ARBA" id="ARBA00012438"/>
    </source>
</evidence>
<proteinExistence type="predicted"/>
<dbReference type="Gene3D" id="3.30.450.20">
    <property type="entry name" value="PAS domain"/>
    <property type="match status" value="2"/>
</dbReference>
<dbReference type="SUPFAM" id="SSF47384">
    <property type="entry name" value="Homodimeric domain of signal transducing histidine kinase"/>
    <property type="match status" value="1"/>
</dbReference>
<dbReference type="PROSITE" id="PS50113">
    <property type="entry name" value="PAC"/>
    <property type="match status" value="1"/>
</dbReference>
<dbReference type="SUPFAM" id="SSF55874">
    <property type="entry name" value="ATPase domain of HSP90 chaperone/DNA topoisomerase II/histidine kinase"/>
    <property type="match status" value="1"/>
</dbReference>
<evidence type="ECO:0000256" key="5">
    <source>
        <dbReference type="ARBA" id="ARBA00022679"/>
    </source>
</evidence>
<feature type="transmembrane region" description="Helical" evidence="14">
    <location>
        <begin position="338"/>
        <end position="358"/>
    </location>
</feature>
<keyword evidence="9" id="KW-0902">Two-component regulatory system</keyword>
<comment type="catalytic activity">
    <reaction evidence="1">
        <text>ATP + protein L-histidine = ADP + protein N-phospho-L-histidine.</text>
        <dbReference type="EC" id="2.7.13.3"/>
    </reaction>
</comment>
<dbReference type="EC" id="2.7.13.3" evidence="3"/>
<dbReference type="CDD" id="cd00082">
    <property type="entry name" value="HisKA"/>
    <property type="match status" value="1"/>
</dbReference>
<dbReference type="CDD" id="cd00130">
    <property type="entry name" value="PAS"/>
    <property type="match status" value="1"/>
</dbReference>
<reference evidence="20" key="1">
    <citation type="submission" date="2020-02" db="EMBL/GenBank/DDBJ databases">
        <title>Genomic and physiological characterization of two novel Nitrospinaceae genera.</title>
        <authorList>
            <person name="Mueller A.J."/>
            <person name="Jung M.-Y."/>
            <person name="Strachan C.R."/>
            <person name="Herbold C.W."/>
            <person name="Kirkegaard R.H."/>
            <person name="Daims H."/>
        </authorList>
    </citation>
    <scope>NUCLEOTIDE SEQUENCE [LARGE SCALE GENOMIC DNA]</scope>
</reference>
<dbReference type="NCBIfam" id="TIGR00229">
    <property type="entry name" value="sensory_box"/>
    <property type="match status" value="1"/>
</dbReference>
<dbReference type="SMART" id="SM00388">
    <property type="entry name" value="HisKA"/>
    <property type="match status" value="1"/>
</dbReference>
<feature type="domain" description="Response regulatory" evidence="16">
    <location>
        <begin position="766"/>
        <end position="883"/>
    </location>
</feature>
<dbReference type="FunFam" id="3.30.450.20:FF:000060">
    <property type="entry name" value="Sensor protein FixL"/>
    <property type="match status" value="1"/>
</dbReference>
<evidence type="ECO:0000313" key="20">
    <source>
        <dbReference type="Proteomes" id="UP000594464"/>
    </source>
</evidence>
<evidence type="ECO:0000256" key="8">
    <source>
        <dbReference type="ARBA" id="ARBA00022840"/>
    </source>
</evidence>
<dbReference type="InterPro" id="IPR036097">
    <property type="entry name" value="HisK_dim/P_sf"/>
</dbReference>
<dbReference type="GO" id="GO:0000155">
    <property type="term" value="F:phosphorelay sensor kinase activity"/>
    <property type="evidence" value="ECO:0007669"/>
    <property type="project" value="InterPro"/>
</dbReference>
<dbReference type="InterPro" id="IPR004358">
    <property type="entry name" value="Sig_transdc_His_kin-like_C"/>
</dbReference>
<dbReference type="FunFam" id="1.10.287.130:FF:000038">
    <property type="entry name" value="Sensory transduction histidine kinase"/>
    <property type="match status" value="1"/>
</dbReference>
<comment type="function">
    <text evidence="11">Putative oxygen sensor; modulates the activity of FixJ, a transcriptional activator of nitrogen fixation fixK gene. FixL probably acts as a kinase that phosphorylates FixJ.</text>
</comment>
<dbReference type="Pfam" id="PF00072">
    <property type="entry name" value="Response_reg"/>
    <property type="match status" value="1"/>
</dbReference>
<dbReference type="InterPro" id="IPR003661">
    <property type="entry name" value="HisK_dim/P_dom"/>
</dbReference>
<sequence length="891" mass="100431">MLYICIAFFCLSLTALLGYRVVKQEIQKTIIKQTNSTLSANLAMLRSWKQEKLTDVLVLSENTTIRNNILSLTEKSNGQDWAKEKILDTPEAKLLRRELGNASKEYGFIGFVIYDSTGYQTLALLDAATGKRPSNPRSDFVQRALNGQQVMSHPFMSEIPLKDSNGKLHDRFPTMFFATPVYNKSGQATAVLAFRIRPEIDFNNILSLNRFGESGENYVFDENGTLLTQSRFENFLKSIGTLDDSPSSTSMLNVQIRDPGGDLTQGFTSSTPMSEWSLTRMASEATQGRAGHDVDGYNDYRGVKVVGAWDWAADMQIGITTELDFVEAYIPLHKLQKIFFLIFSLLTLSVIWSLWMIFHQQKTQEKFIHQTQTLNEKERLLHTLVDNVVDSVITINQQGIVQSFNPASERLFGYSVEEVVGQNVKILMEGENKKHHDEYLSSYIRTRNPKIIGIGREVIGKRKDGSLFHLDLSVSEGKVGNESWFTGICRDITERKKMEDKMQLARKDAESANLAKSEFLASMSHELRTPLNSILGFSQLMEMDPDKTETQTKVLEHILKSSRHLLDLINDVLDLAKIETGNLSITIEPIEIYAITEQLILLTQSMATERDIRVENIIPRDFSGTVMGDRTRVKQILLNLITNAIKYNKKNGSVTLICDTSKKDMIGISVADTGPGISATHQNKLFKPFERLGAEQTTTEGTGIGLAICKDLAEKMNGSVEYETQENKGSRFTLYLPIAQSSDLQTTPTRDDTKEFVSMLTNKHGTILYIEDNLSNQKLVQEILIHFNSLSLSISDTGEEGLKMALDLKPDLILLDIDLPDIHGFEVFKRLRSQEETKNIPIIALSANAMSNEIKNAAKLGFNDYIVKPFELLFFFETISRHLPDQQETKI</sequence>
<keyword evidence="14" id="KW-1133">Transmembrane helix</keyword>
<dbReference type="Pfam" id="PF02518">
    <property type="entry name" value="HATPase_c"/>
    <property type="match status" value="1"/>
</dbReference>
<keyword evidence="8" id="KW-0067">ATP-binding</keyword>
<gene>
    <name evidence="19" type="ORF">G3M78_15265</name>
</gene>
<dbReference type="PROSITE" id="PS50112">
    <property type="entry name" value="PAS"/>
    <property type="match status" value="1"/>
</dbReference>
<dbReference type="PRINTS" id="PR00344">
    <property type="entry name" value="BCTRLSENSOR"/>
</dbReference>
<dbReference type="PANTHER" id="PTHR43047">
    <property type="entry name" value="TWO-COMPONENT HISTIDINE PROTEIN KINASE"/>
    <property type="match status" value="1"/>
</dbReference>
<dbReference type="SUPFAM" id="SSF52172">
    <property type="entry name" value="CheY-like"/>
    <property type="match status" value="1"/>
</dbReference>
<evidence type="ECO:0000313" key="19">
    <source>
        <dbReference type="EMBL" id="QPJ66686.1"/>
    </source>
</evidence>
<evidence type="ECO:0000256" key="9">
    <source>
        <dbReference type="ARBA" id="ARBA00023012"/>
    </source>
</evidence>
<dbReference type="InterPro" id="IPR011006">
    <property type="entry name" value="CheY-like_superfamily"/>
</dbReference>
<dbReference type="Pfam" id="PF13426">
    <property type="entry name" value="PAS_9"/>
    <property type="match status" value="1"/>
</dbReference>
<feature type="domain" description="Histidine kinase" evidence="15">
    <location>
        <begin position="522"/>
        <end position="740"/>
    </location>
</feature>
<keyword evidence="10 14" id="KW-0472">Membrane</keyword>
<evidence type="ECO:0000256" key="10">
    <source>
        <dbReference type="ARBA" id="ARBA00023136"/>
    </source>
</evidence>
<dbReference type="Gene3D" id="1.10.287.130">
    <property type="match status" value="1"/>
</dbReference>
<evidence type="ECO:0000256" key="4">
    <source>
        <dbReference type="ARBA" id="ARBA00022553"/>
    </source>
</evidence>
<accession>A0A7T0C514</accession>
<dbReference type="PROSITE" id="PS50110">
    <property type="entry name" value="RESPONSE_REGULATORY"/>
    <property type="match status" value="1"/>
</dbReference>
<dbReference type="InterPro" id="IPR003594">
    <property type="entry name" value="HATPase_dom"/>
</dbReference>
<dbReference type="InterPro" id="IPR001789">
    <property type="entry name" value="Sig_transdc_resp-reg_receiver"/>
</dbReference>
<keyword evidence="6" id="KW-0547">Nucleotide-binding</keyword>
<dbReference type="Gene3D" id="3.30.565.10">
    <property type="entry name" value="Histidine kinase-like ATPase, C-terminal domain"/>
    <property type="match status" value="1"/>
</dbReference>
<evidence type="ECO:0000256" key="2">
    <source>
        <dbReference type="ARBA" id="ARBA00004370"/>
    </source>
</evidence>
<dbReference type="FunFam" id="3.30.565.10:FF:000006">
    <property type="entry name" value="Sensor histidine kinase WalK"/>
    <property type="match status" value="1"/>
</dbReference>
<dbReference type="EMBL" id="CP048620">
    <property type="protein sequence ID" value="QPJ66686.1"/>
    <property type="molecule type" value="Genomic_DNA"/>
</dbReference>
<evidence type="ECO:0000256" key="13">
    <source>
        <dbReference type="PROSITE-ProRule" id="PRU00169"/>
    </source>
</evidence>
<dbReference type="Gene3D" id="3.40.50.2300">
    <property type="match status" value="1"/>
</dbReference>
<feature type="domain" description="PAC" evidence="18">
    <location>
        <begin position="454"/>
        <end position="504"/>
    </location>
</feature>
<organism evidence="19 20">
    <name type="scientific">Candidatus Nitrohelix vancouverensis</name>
    <dbReference type="NCBI Taxonomy" id="2705534"/>
    <lineage>
        <taxon>Bacteria</taxon>
        <taxon>Pseudomonadati</taxon>
        <taxon>Nitrospinota/Tectimicrobiota group</taxon>
        <taxon>Nitrospinota</taxon>
        <taxon>Nitrospinia</taxon>
        <taxon>Nitrospinales</taxon>
        <taxon>Nitrospinaceae</taxon>
        <taxon>Candidatus Nitrohelix</taxon>
    </lineage>
</organism>
<dbReference type="AlphaFoldDB" id="A0A7T0C514"/>
<dbReference type="InterPro" id="IPR000014">
    <property type="entry name" value="PAS"/>
</dbReference>
<dbReference type="InterPro" id="IPR005467">
    <property type="entry name" value="His_kinase_dom"/>
</dbReference>
<keyword evidence="4 13" id="KW-0597">Phosphoprotein</keyword>
<evidence type="ECO:0000256" key="6">
    <source>
        <dbReference type="ARBA" id="ARBA00022741"/>
    </source>
</evidence>
<dbReference type="SMART" id="SM00091">
    <property type="entry name" value="PAS"/>
    <property type="match status" value="1"/>
</dbReference>
<dbReference type="SUPFAM" id="SSF55785">
    <property type="entry name" value="PYP-like sensor domain (PAS domain)"/>
    <property type="match status" value="1"/>
</dbReference>
<dbReference type="SMART" id="SM00448">
    <property type="entry name" value="REC"/>
    <property type="match status" value="1"/>
</dbReference>
<evidence type="ECO:0000259" key="18">
    <source>
        <dbReference type="PROSITE" id="PS50113"/>
    </source>
</evidence>
<dbReference type="InterPro" id="IPR036890">
    <property type="entry name" value="HATPase_C_sf"/>
</dbReference>
<dbReference type="GO" id="GO:0005524">
    <property type="term" value="F:ATP binding"/>
    <property type="evidence" value="ECO:0007669"/>
    <property type="project" value="UniProtKB-KW"/>
</dbReference>
<evidence type="ECO:0000256" key="11">
    <source>
        <dbReference type="ARBA" id="ARBA00059827"/>
    </source>
</evidence>
<dbReference type="InterPro" id="IPR035965">
    <property type="entry name" value="PAS-like_dom_sf"/>
</dbReference>
<evidence type="ECO:0000256" key="12">
    <source>
        <dbReference type="ARBA" id="ARBA00070616"/>
    </source>
</evidence>
<keyword evidence="7" id="KW-0418">Kinase</keyword>
<evidence type="ECO:0000259" key="16">
    <source>
        <dbReference type="PROSITE" id="PS50110"/>
    </source>
</evidence>
<dbReference type="Proteomes" id="UP000594464">
    <property type="component" value="Chromosome"/>
</dbReference>
<evidence type="ECO:0000256" key="14">
    <source>
        <dbReference type="SAM" id="Phobius"/>
    </source>
</evidence>
<evidence type="ECO:0000259" key="15">
    <source>
        <dbReference type="PROSITE" id="PS50109"/>
    </source>
</evidence>
<dbReference type="InterPro" id="IPR000700">
    <property type="entry name" value="PAS-assoc_C"/>
</dbReference>
<dbReference type="PROSITE" id="PS50109">
    <property type="entry name" value="HIS_KIN"/>
    <property type="match status" value="1"/>
</dbReference>
<dbReference type="GO" id="GO:0009927">
    <property type="term" value="F:histidine phosphotransfer kinase activity"/>
    <property type="evidence" value="ECO:0007669"/>
    <property type="project" value="TreeGrafter"/>
</dbReference>
<keyword evidence="14" id="KW-0812">Transmembrane</keyword>
<dbReference type="KEGG" id="nva:G3M78_15265"/>
<comment type="subcellular location">
    <subcellularLocation>
        <location evidence="2">Membrane</location>
    </subcellularLocation>
</comment>
<feature type="modified residue" description="4-aspartylphosphate" evidence="13">
    <location>
        <position position="816"/>
    </location>
</feature>
<name>A0A7T0C514_9BACT</name>
<dbReference type="GO" id="GO:0005886">
    <property type="term" value="C:plasma membrane"/>
    <property type="evidence" value="ECO:0007669"/>
    <property type="project" value="TreeGrafter"/>
</dbReference>
<dbReference type="PANTHER" id="PTHR43047:SF72">
    <property type="entry name" value="OSMOSENSING HISTIDINE PROTEIN KINASE SLN1"/>
    <property type="match status" value="1"/>
</dbReference>
<evidence type="ECO:0000259" key="17">
    <source>
        <dbReference type="PROSITE" id="PS50112"/>
    </source>
</evidence>